<sequence length="281" mass="30782">MGEISQKSAGSPDRNRVLLQGGLLEPEMFDRYFSVRAFEPAADLAACVSHYWVMRWRLPYNVTYRPVEVLPTPTVHAFVTAQGAFVHGITDGALSYDTAGVGAMAGIAFKPGGFAPYWGKPMSQLRGGHIDLSTVFPDAGTRLHSELLHEPEEQIADALDGLLRSRPVQPSLQHLQLIADAVDAIMREDGPTTVSALAAELFRSERSLQATFAEHVGVGPKWLLKRQRLLKAIGATAGTARPDWADLAADTGYSSQTHLLNDFKHVVGVTPTVYLRRLRRQ</sequence>
<dbReference type="AlphaFoldDB" id="A0A5N0ELH3"/>
<dbReference type="OrthoDB" id="2559672at2"/>
<dbReference type="Proteomes" id="UP000323876">
    <property type="component" value="Unassembled WGS sequence"/>
</dbReference>
<evidence type="ECO:0000256" key="3">
    <source>
        <dbReference type="ARBA" id="ARBA00023163"/>
    </source>
</evidence>
<keyword evidence="6" id="KW-1185">Reference proteome</keyword>
<dbReference type="PROSITE" id="PS01124">
    <property type="entry name" value="HTH_ARAC_FAMILY_2"/>
    <property type="match status" value="1"/>
</dbReference>
<dbReference type="EMBL" id="VXLC01000001">
    <property type="protein sequence ID" value="KAA8890092.1"/>
    <property type="molecule type" value="Genomic_DNA"/>
</dbReference>
<accession>A0A5N0ELH3</accession>
<dbReference type="InterPro" id="IPR018060">
    <property type="entry name" value="HTH_AraC"/>
</dbReference>
<dbReference type="Gene3D" id="1.10.10.60">
    <property type="entry name" value="Homeodomain-like"/>
    <property type="match status" value="1"/>
</dbReference>
<dbReference type="GO" id="GO:0003700">
    <property type="term" value="F:DNA-binding transcription factor activity"/>
    <property type="evidence" value="ECO:0007669"/>
    <property type="project" value="InterPro"/>
</dbReference>
<organism evidence="5 6">
    <name type="scientific">Nocardia colli</name>
    <dbReference type="NCBI Taxonomy" id="2545717"/>
    <lineage>
        <taxon>Bacteria</taxon>
        <taxon>Bacillati</taxon>
        <taxon>Actinomycetota</taxon>
        <taxon>Actinomycetes</taxon>
        <taxon>Mycobacteriales</taxon>
        <taxon>Nocardiaceae</taxon>
        <taxon>Nocardia</taxon>
    </lineage>
</organism>
<dbReference type="Pfam" id="PF20240">
    <property type="entry name" value="DUF6597"/>
    <property type="match status" value="1"/>
</dbReference>
<dbReference type="SMART" id="SM00342">
    <property type="entry name" value="HTH_ARAC"/>
    <property type="match status" value="1"/>
</dbReference>
<evidence type="ECO:0000259" key="4">
    <source>
        <dbReference type="PROSITE" id="PS01124"/>
    </source>
</evidence>
<comment type="caution">
    <text evidence="5">The sequence shown here is derived from an EMBL/GenBank/DDBJ whole genome shotgun (WGS) entry which is preliminary data.</text>
</comment>
<dbReference type="InterPro" id="IPR046532">
    <property type="entry name" value="DUF6597"/>
</dbReference>
<keyword evidence="2" id="KW-0238">DNA-binding</keyword>
<evidence type="ECO:0000313" key="6">
    <source>
        <dbReference type="Proteomes" id="UP000323876"/>
    </source>
</evidence>
<dbReference type="InterPro" id="IPR050204">
    <property type="entry name" value="AraC_XylS_family_regulators"/>
</dbReference>
<dbReference type="PANTHER" id="PTHR46796">
    <property type="entry name" value="HTH-TYPE TRANSCRIPTIONAL ACTIVATOR RHAS-RELATED"/>
    <property type="match status" value="1"/>
</dbReference>
<proteinExistence type="predicted"/>
<reference evidence="5 6" key="1">
    <citation type="submission" date="2019-09" db="EMBL/GenBank/DDBJ databases">
        <authorList>
            <person name="Wang X."/>
        </authorList>
    </citation>
    <scope>NUCLEOTIDE SEQUENCE [LARGE SCALE GENOMIC DNA]</scope>
    <source>
        <strain evidence="5 6">CICC 11023</strain>
    </source>
</reference>
<gene>
    <name evidence="5" type="ORF">F3087_01895</name>
</gene>
<dbReference type="PANTHER" id="PTHR46796:SF15">
    <property type="entry name" value="BLL1074 PROTEIN"/>
    <property type="match status" value="1"/>
</dbReference>
<keyword evidence="3" id="KW-0804">Transcription</keyword>
<protein>
    <submittedName>
        <fullName evidence="5">Helix-turn-helix transcriptional regulator</fullName>
    </submittedName>
</protein>
<evidence type="ECO:0000256" key="1">
    <source>
        <dbReference type="ARBA" id="ARBA00023015"/>
    </source>
</evidence>
<evidence type="ECO:0000256" key="2">
    <source>
        <dbReference type="ARBA" id="ARBA00023125"/>
    </source>
</evidence>
<evidence type="ECO:0000313" key="5">
    <source>
        <dbReference type="EMBL" id="KAA8890092.1"/>
    </source>
</evidence>
<name>A0A5N0ELH3_9NOCA</name>
<dbReference type="GO" id="GO:0043565">
    <property type="term" value="F:sequence-specific DNA binding"/>
    <property type="evidence" value="ECO:0007669"/>
    <property type="project" value="InterPro"/>
</dbReference>
<feature type="domain" description="HTH araC/xylS-type" evidence="4">
    <location>
        <begin position="176"/>
        <end position="277"/>
    </location>
</feature>
<keyword evidence="1" id="KW-0805">Transcription regulation</keyword>
<dbReference type="Pfam" id="PF12833">
    <property type="entry name" value="HTH_18"/>
    <property type="match status" value="1"/>
</dbReference>
<dbReference type="RefSeq" id="WP_150400006.1">
    <property type="nucleotide sequence ID" value="NZ_VXLC01000001.1"/>
</dbReference>